<reference evidence="1 2" key="2">
    <citation type="journal article" date="2014" name="PLoS ONE">
        <title>Evolution of mitochondria reconstructed from the energy metabolism of living bacteria.</title>
        <authorList>
            <person name="Degli Esposti M."/>
            <person name="Chouaia B."/>
            <person name="Comandatore F."/>
            <person name="Crotti E."/>
            <person name="Sassera D."/>
            <person name="Lievens P.M."/>
            <person name="Daffonchio D."/>
            <person name="Bandi C."/>
        </authorList>
    </citation>
    <scope>NUCLEOTIDE SEQUENCE [LARGE SCALE GENOMIC DNA]</scope>
    <source>
        <strain evidence="1 2">SF2.1</strain>
    </source>
</reference>
<organism evidence="1 2">
    <name type="scientific">Asaia bogorensis</name>
    <dbReference type="NCBI Taxonomy" id="91915"/>
    <lineage>
        <taxon>Bacteria</taxon>
        <taxon>Pseudomonadati</taxon>
        <taxon>Pseudomonadota</taxon>
        <taxon>Alphaproteobacteria</taxon>
        <taxon>Acetobacterales</taxon>
        <taxon>Acetobacteraceae</taxon>
        <taxon>Asaia</taxon>
    </lineage>
</organism>
<name>A0A060QHZ2_9PROT</name>
<dbReference type="AlphaFoldDB" id="A0A060QHZ2"/>
<sequence length="135" mass="14680">MIGMRSDQTSPVIKAASRLMALLKVENEQLRQGKPAQIELLLADKTELLSKMAQALTQFEERGGDKTALMPTMGDLIALVAENQAVLEHMSVVQTEFLKLICAAPVEEITQAYSPSGHYVTPTTDSAALTLHSEI</sequence>
<protein>
    <submittedName>
        <fullName evidence="1">Uncharacterized protein</fullName>
    </submittedName>
</protein>
<gene>
    <name evidence="1" type="ORF">ASAP_2515</name>
</gene>
<proteinExistence type="predicted"/>
<dbReference type="RefSeq" id="WP_023980031.1">
    <property type="nucleotide sequence ID" value="NZ_CBLX010000020.1"/>
</dbReference>
<evidence type="ECO:0000313" key="2">
    <source>
        <dbReference type="Proteomes" id="UP000027583"/>
    </source>
</evidence>
<comment type="caution">
    <text evidence="1">The sequence shown here is derived from an EMBL/GenBank/DDBJ whole genome shotgun (WGS) entry which is preliminary data.</text>
</comment>
<dbReference type="EMBL" id="CBLX010000020">
    <property type="protein sequence ID" value="CDG40560.1"/>
    <property type="molecule type" value="Genomic_DNA"/>
</dbReference>
<evidence type="ECO:0000313" key="1">
    <source>
        <dbReference type="EMBL" id="CDG40560.1"/>
    </source>
</evidence>
<reference evidence="1 2" key="1">
    <citation type="journal article" date="2014" name="Genome Biol. Evol.">
        <title>Acetic acid bacteria genomes reveal functional traits for adaptation to life in insect guts.</title>
        <authorList>
            <person name="Chouaia B."/>
            <person name="Gaiarsa S."/>
            <person name="Crotti E."/>
            <person name="Comandatore F."/>
            <person name="Degli Esposti M."/>
            <person name="Ricci I."/>
            <person name="Alma A."/>
            <person name="Favia G."/>
            <person name="Bandi C."/>
            <person name="Daffonchio D."/>
        </authorList>
    </citation>
    <scope>NUCLEOTIDE SEQUENCE [LARGE SCALE GENOMIC DNA]</scope>
    <source>
        <strain evidence="1 2">SF2.1</strain>
    </source>
</reference>
<accession>A0A060QHZ2</accession>
<dbReference type="Proteomes" id="UP000027583">
    <property type="component" value="Unassembled WGS sequence"/>
</dbReference>